<gene>
    <name evidence="2" type="primary">smc</name>
    <name evidence="2" type="ORF">BCO71033_05029</name>
</gene>
<name>A0A6P3AW45_9BURK</name>
<protein>
    <submittedName>
        <fullName evidence="2">Chromosome partition protein Smc</fullName>
    </submittedName>
</protein>
<dbReference type="AlphaFoldDB" id="A0A6P3AW45"/>
<organism evidence="2 3">
    <name type="scientific">Burkholderia contaminans</name>
    <dbReference type="NCBI Taxonomy" id="488447"/>
    <lineage>
        <taxon>Bacteria</taxon>
        <taxon>Pseudomonadati</taxon>
        <taxon>Pseudomonadota</taxon>
        <taxon>Betaproteobacteria</taxon>
        <taxon>Burkholderiales</taxon>
        <taxon>Burkholderiaceae</taxon>
        <taxon>Burkholderia</taxon>
        <taxon>Burkholderia cepacia complex</taxon>
    </lineage>
</organism>
<accession>A0A6P3AW45</accession>
<evidence type="ECO:0000313" key="2">
    <source>
        <dbReference type="EMBL" id="VWD47019.1"/>
    </source>
</evidence>
<dbReference type="RefSeq" id="WP_174946793.1">
    <property type="nucleotide sequence ID" value="NZ_CABVQS010000024.1"/>
</dbReference>
<feature type="coiled-coil region" evidence="1">
    <location>
        <begin position="113"/>
        <end position="147"/>
    </location>
</feature>
<dbReference type="Proteomes" id="UP000494109">
    <property type="component" value="Unassembled WGS sequence"/>
</dbReference>
<sequence length="219" mass="23553">MNNHTRITVDDETRRVLDELSGHLAQTPPWAGRLTDDLQTEIRDATRGALAAPIKSIGQIDAQLVALQARIASVTDTLAGLTGSSQTLDGRVGALTAVLEQQVRAVDVLAVRSDEANQAAAAQTRTIAELQQQSQTTNDKADALRATAAVHERQLATLIDHAQKLGAATEALLGTHALLLDVQTAQATQRDVLQTILRRVDHLSKPWWKRLFGAAGDAR</sequence>
<dbReference type="EMBL" id="CABVQS010000024">
    <property type="protein sequence ID" value="VWD47019.1"/>
    <property type="molecule type" value="Genomic_DNA"/>
</dbReference>
<evidence type="ECO:0000313" key="3">
    <source>
        <dbReference type="Proteomes" id="UP000494109"/>
    </source>
</evidence>
<evidence type="ECO:0000256" key="1">
    <source>
        <dbReference type="SAM" id="Coils"/>
    </source>
</evidence>
<dbReference type="Gene3D" id="1.10.287.950">
    <property type="entry name" value="Methyl-accepting chemotaxis protein"/>
    <property type="match status" value="1"/>
</dbReference>
<keyword evidence="1" id="KW-0175">Coiled coil</keyword>
<reference evidence="2 3" key="1">
    <citation type="submission" date="2019-09" db="EMBL/GenBank/DDBJ databases">
        <authorList>
            <person name="Depoorter E."/>
        </authorList>
    </citation>
    <scope>NUCLEOTIDE SEQUENCE [LARGE SCALE GENOMIC DNA]</scope>
    <source>
        <strain evidence="2">R-71033</strain>
    </source>
</reference>
<proteinExistence type="predicted"/>